<dbReference type="GO" id="GO:0004222">
    <property type="term" value="F:metalloendopeptidase activity"/>
    <property type="evidence" value="ECO:0007669"/>
    <property type="project" value="InterPro"/>
</dbReference>
<dbReference type="GO" id="GO:0006508">
    <property type="term" value="P:proteolysis"/>
    <property type="evidence" value="ECO:0007669"/>
    <property type="project" value="InterPro"/>
</dbReference>
<proteinExistence type="inferred from homology"/>
<dbReference type="Pfam" id="PF02031">
    <property type="entry name" value="Peptidase_M7"/>
    <property type="match status" value="1"/>
</dbReference>
<dbReference type="AlphaFoldDB" id="A0A0R2MJX6"/>
<evidence type="ECO:0000256" key="1">
    <source>
        <dbReference type="ARBA" id="ARBA00000612"/>
    </source>
</evidence>
<evidence type="ECO:0000256" key="3">
    <source>
        <dbReference type="ARBA" id="ARBA00012325"/>
    </source>
</evidence>
<organism evidence="7 8">
    <name type="scientific">Lactiplantibacillus xiangfangensis</name>
    <dbReference type="NCBI Taxonomy" id="942150"/>
    <lineage>
        <taxon>Bacteria</taxon>
        <taxon>Bacillati</taxon>
        <taxon>Bacillota</taxon>
        <taxon>Bacilli</taxon>
        <taxon>Lactobacillales</taxon>
        <taxon>Lactobacillaceae</taxon>
        <taxon>Lactiplantibacillus</taxon>
    </lineage>
</organism>
<reference evidence="7 8" key="1">
    <citation type="journal article" date="2015" name="Genome Announc.">
        <title>Expanding the biotechnology potential of lactobacilli through comparative genomics of 213 strains and associated genera.</title>
        <authorList>
            <person name="Sun Z."/>
            <person name="Harris H.M."/>
            <person name="McCann A."/>
            <person name="Guo C."/>
            <person name="Argimon S."/>
            <person name="Zhang W."/>
            <person name="Yang X."/>
            <person name="Jeffery I.B."/>
            <person name="Cooney J.C."/>
            <person name="Kagawa T.F."/>
            <person name="Liu W."/>
            <person name="Song Y."/>
            <person name="Salvetti E."/>
            <person name="Wrobel A."/>
            <person name="Rasinkangas P."/>
            <person name="Parkhill J."/>
            <person name="Rea M.C."/>
            <person name="O'Sullivan O."/>
            <person name="Ritari J."/>
            <person name="Douillard F.P."/>
            <person name="Paul Ross R."/>
            <person name="Yang R."/>
            <person name="Briner A.E."/>
            <person name="Felis G.E."/>
            <person name="de Vos W.M."/>
            <person name="Barrangou R."/>
            <person name="Klaenhammer T.R."/>
            <person name="Caufield P.W."/>
            <person name="Cui Y."/>
            <person name="Zhang H."/>
            <person name="O'Toole P.W."/>
        </authorList>
    </citation>
    <scope>NUCLEOTIDE SEQUENCE [LARGE SCALE GENOMIC DNA]</scope>
    <source>
        <strain evidence="7 8">LMG 26013</strain>
    </source>
</reference>
<dbReference type="Proteomes" id="UP000051783">
    <property type="component" value="Unassembled WGS sequence"/>
</dbReference>
<dbReference type="SUPFAM" id="SSF55486">
    <property type="entry name" value="Metalloproteases ('zincins'), catalytic domain"/>
    <property type="match status" value="1"/>
</dbReference>
<evidence type="ECO:0000256" key="4">
    <source>
        <dbReference type="ARBA" id="ARBA00019129"/>
    </source>
</evidence>
<name>A0A0R2MJX6_9LACO</name>
<dbReference type="GO" id="GO:0005576">
    <property type="term" value="C:extracellular region"/>
    <property type="evidence" value="ECO:0007669"/>
    <property type="project" value="InterPro"/>
</dbReference>
<dbReference type="InterPro" id="IPR000013">
    <property type="entry name" value="Peptidase_M7"/>
</dbReference>
<dbReference type="Gene3D" id="3.40.390.10">
    <property type="entry name" value="Collagenase (Catalytic Domain)"/>
    <property type="match status" value="1"/>
</dbReference>
<dbReference type="PATRIC" id="fig|942150.3.peg.2267"/>
<gene>
    <name evidence="7" type="ORF">IV64_GL002169</name>
</gene>
<keyword evidence="8" id="KW-1185">Reference proteome</keyword>
<comment type="catalytic activity">
    <reaction evidence="1">
        <text>Hydrolyzes proteins with a preference for Tyr or Phe in the P1' position. Has no action on amino-acid p-nitroanilides.</text>
        <dbReference type="EC" id="3.4.24.77"/>
    </reaction>
</comment>
<dbReference type="InterPro" id="IPR024079">
    <property type="entry name" value="MetalloPept_cat_dom_sf"/>
</dbReference>
<comment type="caution">
    <text evidence="7">The sequence shown here is derived from an EMBL/GenBank/DDBJ whole genome shotgun (WGS) entry which is preliminary data.</text>
</comment>
<evidence type="ECO:0000256" key="2">
    <source>
        <dbReference type="ARBA" id="ARBA00006571"/>
    </source>
</evidence>
<protein>
    <recommendedName>
        <fullName evidence="4">Extracellular small neutral protease</fullName>
        <ecNumber evidence="3">3.4.24.77</ecNumber>
    </recommendedName>
    <alternativeName>
        <fullName evidence="6">Snapalysin</fullName>
    </alternativeName>
</protein>
<evidence type="ECO:0000256" key="6">
    <source>
        <dbReference type="ARBA" id="ARBA00029927"/>
    </source>
</evidence>
<dbReference type="EC" id="3.4.24.77" evidence="3"/>
<sequence length="349" mass="37638">MAYAPSQSSSQLRQAISNAAAFWNKAAGKTIVQITNDAKDADVTYAQYSDSNLGGYAQTDYILRVTAINAATFDTSKQAAWDDIVAHEMGHALGLGHADAGGANLTDIMAGDKGQRSVYKGLGSPTSYDKSAMNIASTDFIATYNDSNEQLNGDLPNDSYKIDGLKTFFDSVIAYAKAHNWNYPDYLSMAQKLDDKLGTHNHFGAVMDNSATPDYLNLVESTAARIAVTSGYLPANPQLTKYMNMTVKMPVYFVSSEESATGLPQVLGISSFNSVYDSSHGTSTMEPVTLPTFKGYKPQAKASIGILDLLDNNSSQIKYVPDSTTQKAPILNVNQYGSARNGTLVFKLR</sequence>
<evidence type="ECO:0000313" key="8">
    <source>
        <dbReference type="Proteomes" id="UP000051783"/>
    </source>
</evidence>
<accession>A0A0R2MJX6</accession>
<evidence type="ECO:0000313" key="7">
    <source>
        <dbReference type="EMBL" id="KRO11779.1"/>
    </source>
</evidence>
<dbReference type="GO" id="GO:0008270">
    <property type="term" value="F:zinc ion binding"/>
    <property type="evidence" value="ECO:0007669"/>
    <property type="project" value="InterPro"/>
</dbReference>
<evidence type="ECO:0000256" key="5">
    <source>
        <dbReference type="ARBA" id="ARBA00022723"/>
    </source>
</evidence>
<comment type="similarity">
    <text evidence="2">Belongs to the peptidase M7 family.</text>
</comment>
<keyword evidence="5" id="KW-0479">Metal-binding</keyword>
<dbReference type="EMBL" id="JQCL01000051">
    <property type="protein sequence ID" value="KRO11779.1"/>
    <property type="molecule type" value="Genomic_DNA"/>
</dbReference>